<dbReference type="AlphaFoldDB" id="A0A8J4H2S6"/>
<dbReference type="Pfam" id="PF13439">
    <property type="entry name" value="Glyco_transf_4"/>
    <property type="match status" value="1"/>
</dbReference>
<dbReference type="RefSeq" id="WP_213411079.1">
    <property type="nucleotide sequence ID" value="NZ_BOVK01000015.1"/>
</dbReference>
<evidence type="ECO:0000259" key="2">
    <source>
        <dbReference type="Pfam" id="PF13439"/>
    </source>
</evidence>
<accession>A0A8J4H2S6</accession>
<name>A0A8J4H2S6_9BACL</name>
<keyword evidence="4" id="KW-1185">Reference proteome</keyword>
<comment type="caution">
    <text evidence="3">The sequence shown here is derived from an EMBL/GenBank/DDBJ whole genome shotgun (WGS) entry which is preliminary data.</text>
</comment>
<dbReference type="InterPro" id="IPR028098">
    <property type="entry name" value="Glyco_trans_4-like_N"/>
</dbReference>
<dbReference type="Gene3D" id="3.40.50.2000">
    <property type="entry name" value="Glycogen Phosphorylase B"/>
    <property type="match status" value="2"/>
</dbReference>
<reference evidence="3" key="1">
    <citation type="submission" date="2021-04" db="EMBL/GenBank/DDBJ databases">
        <title>Draft genome sequence of Xylanibacillus composti strain K13.</title>
        <authorList>
            <person name="Uke A."/>
            <person name="Chhe C."/>
            <person name="Baramee S."/>
            <person name="Kosugi A."/>
        </authorList>
    </citation>
    <scope>NUCLEOTIDE SEQUENCE</scope>
    <source>
        <strain evidence="3">K13</strain>
    </source>
</reference>
<proteinExistence type="predicted"/>
<keyword evidence="3" id="KW-0167">Capsid protein</keyword>
<dbReference type="PANTHER" id="PTHR45947:SF3">
    <property type="entry name" value="SULFOQUINOVOSYL TRANSFERASE SQD2"/>
    <property type="match status" value="1"/>
</dbReference>
<dbReference type="Proteomes" id="UP000677918">
    <property type="component" value="Unassembled WGS sequence"/>
</dbReference>
<dbReference type="GO" id="GO:0016757">
    <property type="term" value="F:glycosyltransferase activity"/>
    <property type="evidence" value="ECO:0007669"/>
    <property type="project" value="InterPro"/>
</dbReference>
<sequence length="383" mass="42574">MRRSYMWIAPGSFPVPSAGSSSVERAVHEIASHLEVSGRKCVVSRRFPGQAGKKEVQGVEHIRLRARPGAAYCRKAAAAACQCKPSLLQIENRPSWVRMFKKKLKHSPVWLSLHSTTFIQPAKLSAARAQQELAAADRILVNSRYLKEHLLSQFELPAEKILVNHLGVDAGQFVPRHSARGQKLREELLSRLGYRDKQVVLFVGRLREQKGVHLLLEAVPKIIEHCPDIVVAIVGSPYYNKYSLTPYVANLHRLGNRYPHAVRFVPFVHHHQLPRWYAAADVCVVPSTHDEAFGLVNVEAMAAGVPVVAAASGGISEVVLDGQTGFLLPPEQLKHNLADAIVRLLKDQPLAAALGEGGRRRVAEHFTWEASARRLQELYRSCL</sequence>
<dbReference type="SUPFAM" id="SSF53756">
    <property type="entry name" value="UDP-Glycosyltransferase/glycogen phosphorylase"/>
    <property type="match status" value="1"/>
</dbReference>
<protein>
    <submittedName>
        <fullName evidence="3">Spore coat protein SA</fullName>
    </submittedName>
</protein>
<evidence type="ECO:0000313" key="3">
    <source>
        <dbReference type="EMBL" id="GIQ68506.1"/>
    </source>
</evidence>
<feature type="domain" description="Glycosyltransferase subfamily 4-like N-terminal" evidence="2">
    <location>
        <begin position="23"/>
        <end position="170"/>
    </location>
</feature>
<evidence type="ECO:0000259" key="1">
    <source>
        <dbReference type="Pfam" id="PF00534"/>
    </source>
</evidence>
<gene>
    <name evidence="3" type="primary">cotSA_2</name>
    <name evidence="3" type="ORF">XYCOK13_13300</name>
</gene>
<feature type="domain" description="Glycosyl transferase family 1" evidence="1">
    <location>
        <begin position="195"/>
        <end position="360"/>
    </location>
</feature>
<dbReference type="InterPro" id="IPR001296">
    <property type="entry name" value="Glyco_trans_1"/>
</dbReference>
<dbReference type="Pfam" id="PF00534">
    <property type="entry name" value="Glycos_transf_1"/>
    <property type="match status" value="1"/>
</dbReference>
<organism evidence="3 4">
    <name type="scientific">Xylanibacillus composti</name>
    <dbReference type="NCBI Taxonomy" id="1572762"/>
    <lineage>
        <taxon>Bacteria</taxon>
        <taxon>Bacillati</taxon>
        <taxon>Bacillota</taxon>
        <taxon>Bacilli</taxon>
        <taxon>Bacillales</taxon>
        <taxon>Paenibacillaceae</taxon>
        <taxon>Xylanibacillus</taxon>
    </lineage>
</organism>
<dbReference type="InterPro" id="IPR050194">
    <property type="entry name" value="Glycosyltransferase_grp1"/>
</dbReference>
<evidence type="ECO:0000313" key="4">
    <source>
        <dbReference type="Proteomes" id="UP000677918"/>
    </source>
</evidence>
<dbReference type="EMBL" id="BOVK01000015">
    <property type="protein sequence ID" value="GIQ68506.1"/>
    <property type="molecule type" value="Genomic_DNA"/>
</dbReference>
<keyword evidence="3" id="KW-0946">Virion</keyword>
<dbReference type="PANTHER" id="PTHR45947">
    <property type="entry name" value="SULFOQUINOVOSYL TRANSFERASE SQD2"/>
    <property type="match status" value="1"/>
</dbReference>
<dbReference type="CDD" id="cd03801">
    <property type="entry name" value="GT4_PimA-like"/>
    <property type="match status" value="1"/>
</dbReference>